<dbReference type="GeneID" id="20678331"/>
<dbReference type="InParanoid" id="W4KCN9"/>
<dbReference type="AlphaFoldDB" id="W4KCN9"/>
<dbReference type="EMBL" id="KI925457">
    <property type="protein sequence ID" value="ETW82816.1"/>
    <property type="molecule type" value="Genomic_DNA"/>
</dbReference>
<evidence type="ECO:0000313" key="2">
    <source>
        <dbReference type="Proteomes" id="UP000030671"/>
    </source>
</evidence>
<dbReference type="OrthoDB" id="3262920at2759"/>
<dbReference type="Gene3D" id="3.10.10.10">
    <property type="entry name" value="HIV Type 1 Reverse Transcriptase, subunit A, domain 1"/>
    <property type="match status" value="1"/>
</dbReference>
<proteinExistence type="predicted"/>
<dbReference type="RefSeq" id="XP_009544669.1">
    <property type="nucleotide sequence ID" value="XM_009546374.1"/>
</dbReference>
<feature type="non-terminal residue" evidence="1">
    <location>
        <position position="1"/>
    </location>
</feature>
<protein>
    <submittedName>
        <fullName evidence="1">Uncharacterized protein</fullName>
    </submittedName>
</protein>
<name>W4KCN9_HETIT</name>
<dbReference type="InterPro" id="IPR043502">
    <property type="entry name" value="DNA/RNA_pol_sf"/>
</dbReference>
<reference evidence="1 2" key="1">
    <citation type="journal article" date="2012" name="New Phytol.">
        <title>Insight into trade-off between wood decay and parasitism from the genome of a fungal forest pathogen.</title>
        <authorList>
            <person name="Olson A."/>
            <person name="Aerts A."/>
            <person name="Asiegbu F."/>
            <person name="Belbahri L."/>
            <person name="Bouzid O."/>
            <person name="Broberg A."/>
            <person name="Canback B."/>
            <person name="Coutinho P.M."/>
            <person name="Cullen D."/>
            <person name="Dalman K."/>
            <person name="Deflorio G."/>
            <person name="van Diepen L.T."/>
            <person name="Dunand C."/>
            <person name="Duplessis S."/>
            <person name="Durling M."/>
            <person name="Gonthier P."/>
            <person name="Grimwood J."/>
            <person name="Fossdal C.G."/>
            <person name="Hansson D."/>
            <person name="Henrissat B."/>
            <person name="Hietala A."/>
            <person name="Himmelstrand K."/>
            <person name="Hoffmeister D."/>
            <person name="Hogberg N."/>
            <person name="James T.Y."/>
            <person name="Karlsson M."/>
            <person name="Kohler A."/>
            <person name="Kues U."/>
            <person name="Lee Y.H."/>
            <person name="Lin Y.C."/>
            <person name="Lind M."/>
            <person name="Lindquist E."/>
            <person name="Lombard V."/>
            <person name="Lucas S."/>
            <person name="Lunden K."/>
            <person name="Morin E."/>
            <person name="Murat C."/>
            <person name="Park J."/>
            <person name="Raffaello T."/>
            <person name="Rouze P."/>
            <person name="Salamov A."/>
            <person name="Schmutz J."/>
            <person name="Solheim H."/>
            <person name="Stahlberg J."/>
            <person name="Velez H."/>
            <person name="de Vries R.P."/>
            <person name="Wiebenga A."/>
            <person name="Woodward S."/>
            <person name="Yakovlev I."/>
            <person name="Garbelotto M."/>
            <person name="Martin F."/>
            <person name="Grigoriev I.V."/>
            <person name="Stenlid J."/>
        </authorList>
    </citation>
    <scope>NUCLEOTIDE SEQUENCE [LARGE SCALE GENOMIC DNA]</scope>
    <source>
        <strain evidence="1 2">TC 32-1</strain>
    </source>
</reference>
<dbReference type="SUPFAM" id="SSF56672">
    <property type="entry name" value="DNA/RNA polymerases"/>
    <property type="match status" value="1"/>
</dbReference>
<dbReference type="Proteomes" id="UP000030671">
    <property type="component" value="Unassembled WGS sequence"/>
</dbReference>
<gene>
    <name evidence="1" type="ORF">HETIRDRAFT_55210</name>
</gene>
<organism evidence="1 2">
    <name type="scientific">Heterobasidion irregulare (strain TC 32-1)</name>
    <dbReference type="NCBI Taxonomy" id="747525"/>
    <lineage>
        <taxon>Eukaryota</taxon>
        <taxon>Fungi</taxon>
        <taxon>Dikarya</taxon>
        <taxon>Basidiomycota</taxon>
        <taxon>Agaricomycotina</taxon>
        <taxon>Agaricomycetes</taxon>
        <taxon>Russulales</taxon>
        <taxon>Bondarzewiaceae</taxon>
        <taxon>Heterobasidion</taxon>
        <taxon>Heterobasidion annosum species complex</taxon>
    </lineage>
</organism>
<evidence type="ECO:0000313" key="1">
    <source>
        <dbReference type="EMBL" id="ETW82816.1"/>
    </source>
</evidence>
<dbReference type="KEGG" id="hir:HETIRDRAFT_55210"/>
<keyword evidence="2" id="KW-1185">Reference proteome</keyword>
<accession>W4KCN9</accession>
<dbReference type="HOGENOM" id="CLU_000384_42_4_1"/>
<sequence length="117" mass="13724">ITNLKERVPKVHYKYLDIFSEQNSQCLLEHTFWDHAIDLKTMFKPQMPKIYALSLEKHDKLGKFIKEHLARETIYRSTSSSATPFFFIGKDGKLCLVQDYCHLNKHTVLNVCPLLLI</sequence>